<dbReference type="RefSeq" id="WP_276827962.1">
    <property type="nucleotide sequence ID" value="NZ_DYVX01000069.1"/>
</dbReference>
<dbReference type="Proteomes" id="UP000717835">
    <property type="component" value="Unassembled WGS sequence"/>
</dbReference>
<dbReference type="InterPro" id="IPR011990">
    <property type="entry name" value="TPR-like_helical_dom_sf"/>
</dbReference>
<evidence type="ECO:0008006" key="4">
    <source>
        <dbReference type="Google" id="ProtNLM"/>
    </source>
</evidence>
<dbReference type="EMBL" id="DYVX01000069">
    <property type="protein sequence ID" value="HJF92394.1"/>
    <property type="molecule type" value="Genomic_DNA"/>
</dbReference>
<reference evidence="2" key="2">
    <citation type="submission" date="2021-09" db="EMBL/GenBank/DDBJ databases">
        <authorList>
            <person name="Gilroy R."/>
        </authorList>
    </citation>
    <scope>NUCLEOTIDE SEQUENCE</scope>
    <source>
        <strain evidence="2">CHK55-1828</strain>
    </source>
</reference>
<evidence type="ECO:0000313" key="2">
    <source>
        <dbReference type="EMBL" id="HJF92394.1"/>
    </source>
</evidence>
<proteinExistence type="predicted"/>
<reference evidence="2" key="1">
    <citation type="journal article" date="2021" name="PeerJ">
        <title>Extensive microbial diversity within the chicken gut microbiome revealed by metagenomics and culture.</title>
        <authorList>
            <person name="Gilroy R."/>
            <person name="Ravi A."/>
            <person name="Getino M."/>
            <person name="Pursley I."/>
            <person name="Horton D.L."/>
            <person name="Alikhan N.F."/>
            <person name="Baker D."/>
            <person name="Gharbi K."/>
            <person name="Hall N."/>
            <person name="Watson M."/>
            <person name="Adriaenssens E.M."/>
            <person name="Foster-Nyarko E."/>
            <person name="Jarju S."/>
            <person name="Secka A."/>
            <person name="Antonio M."/>
            <person name="Oren A."/>
            <person name="Chaudhuri R.R."/>
            <person name="La Ragione R."/>
            <person name="Hildebrand F."/>
            <person name="Pallen M.J."/>
        </authorList>
    </citation>
    <scope>NUCLEOTIDE SEQUENCE</scope>
    <source>
        <strain evidence="2">CHK55-1828</strain>
    </source>
</reference>
<dbReference type="Gene3D" id="1.25.40.10">
    <property type="entry name" value="Tetratricopeptide repeat domain"/>
    <property type="match status" value="2"/>
</dbReference>
<dbReference type="PROSITE" id="PS51257">
    <property type="entry name" value="PROKAR_LIPOPROTEIN"/>
    <property type="match status" value="1"/>
</dbReference>
<feature type="coiled-coil region" evidence="1">
    <location>
        <begin position="383"/>
        <end position="456"/>
    </location>
</feature>
<name>A0A921LCE9_9BACT</name>
<dbReference type="SUPFAM" id="SSF48452">
    <property type="entry name" value="TPR-like"/>
    <property type="match status" value="2"/>
</dbReference>
<accession>A0A921LCE9</accession>
<comment type="caution">
    <text evidence="2">The sequence shown here is derived from an EMBL/GenBank/DDBJ whole genome shotgun (WGS) entry which is preliminary data.</text>
</comment>
<evidence type="ECO:0000313" key="3">
    <source>
        <dbReference type="Proteomes" id="UP000717835"/>
    </source>
</evidence>
<organism evidence="2 3">
    <name type="scientific">Mediterranea massiliensis</name>
    <dbReference type="NCBI Taxonomy" id="1841865"/>
    <lineage>
        <taxon>Bacteria</taxon>
        <taxon>Pseudomonadati</taxon>
        <taxon>Bacteroidota</taxon>
        <taxon>Bacteroidia</taxon>
        <taxon>Bacteroidales</taxon>
        <taxon>Bacteroidaceae</taxon>
        <taxon>Mediterranea</taxon>
    </lineage>
</organism>
<evidence type="ECO:0000256" key="1">
    <source>
        <dbReference type="SAM" id="Coils"/>
    </source>
</evidence>
<sequence length="562" mass="64724">MTTRYLSLLFFFLTLFLSTACRHDSRTGRILDQADSLLATRPDSALHLLERHADRLPPHSTRECARYALLLARALDKCEQPLEPCDSLLDAALACYDSRSPERATALLYKARLEVEMDCPERAIAHLQEGLEILRHFPEAEEIRRHTLSSLGNLYFENSHYEDARQMHLALWPLCHTDKDKAIALNALSDYPVVQEIGDSAVDIQRRALRYALASGDSGVIAMSEYNLSLRFYSNDDIDSAIHYARRSLANTPHGHDPAQCYSLLGSLYAEQGIHPDSALHYLQQSLTGTSFPDLAAYLDLYEVEKERGNCPQALHYLEKHVDIIDSLFIAERNSGINRTIYEYKTRLRVQEAEARNREHRSRIVLTAVVCCALLALLCQHLYQKKRRQKLVYESILQELEQRQHTLQQEIDRNQEALDRLQQEKTDRQADQVQQTQHLRQTIDRLKAEKLQLQHQQFRGARIYKKIHALTRQDTADRKAWKVLSPDERTELRRTVDGIYADYIAHLQTLYSPLTEDDRLYCCLAAAGLDTQTIALCFGYTDTHTINQRKLRLKARYIGPKA</sequence>
<protein>
    <recommendedName>
        <fullName evidence="4">Tetratricopeptide repeat protein</fullName>
    </recommendedName>
</protein>
<keyword evidence="1" id="KW-0175">Coiled coil</keyword>
<dbReference type="AlphaFoldDB" id="A0A921LCE9"/>
<gene>
    <name evidence="2" type="ORF">K8W02_08440</name>
</gene>